<accession>A0A4C1TA81</accession>
<keyword evidence="2" id="KW-1185">Reference proteome</keyword>
<sequence>MDPRALVHGVINLGGLRESELDANSGSAGLRLELCDVFGISVQYLLNIWSNVADVGEVGRAWRGTAQTGERTY</sequence>
<comment type="caution">
    <text evidence="1">The sequence shown here is derived from an EMBL/GenBank/DDBJ whole genome shotgun (WGS) entry which is preliminary data.</text>
</comment>
<evidence type="ECO:0000313" key="1">
    <source>
        <dbReference type="EMBL" id="GBP10480.1"/>
    </source>
</evidence>
<name>A0A4C1TA81_EUMVA</name>
<proteinExistence type="predicted"/>
<organism evidence="1 2">
    <name type="scientific">Eumeta variegata</name>
    <name type="common">Bagworm moth</name>
    <name type="synonym">Eumeta japonica</name>
    <dbReference type="NCBI Taxonomy" id="151549"/>
    <lineage>
        <taxon>Eukaryota</taxon>
        <taxon>Metazoa</taxon>
        <taxon>Ecdysozoa</taxon>
        <taxon>Arthropoda</taxon>
        <taxon>Hexapoda</taxon>
        <taxon>Insecta</taxon>
        <taxon>Pterygota</taxon>
        <taxon>Neoptera</taxon>
        <taxon>Endopterygota</taxon>
        <taxon>Lepidoptera</taxon>
        <taxon>Glossata</taxon>
        <taxon>Ditrysia</taxon>
        <taxon>Tineoidea</taxon>
        <taxon>Psychidae</taxon>
        <taxon>Oiketicinae</taxon>
        <taxon>Eumeta</taxon>
    </lineage>
</organism>
<reference evidence="1 2" key="1">
    <citation type="journal article" date="2019" name="Commun. Biol.">
        <title>The bagworm genome reveals a unique fibroin gene that provides high tensile strength.</title>
        <authorList>
            <person name="Kono N."/>
            <person name="Nakamura H."/>
            <person name="Ohtoshi R."/>
            <person name="Tomita M."/>
            <person name="Numata K."/>
            <person name="Arakawa K."/>
        </authorList>
    </citation>
    <scope>NUCLEOTIDE SEQUENCE [LARGE SCALE GENOMIC DNA]</scope>
</reference>
<dbReference type="Proteomes" id="UP000299102">
    <property type="component" value="Unassembled WGS sequence"/>
</dbReference>
<dbReference type="AlphaFoldDB" id="A0A4C1TA81"/>
<dbReference type="EMBL" id="BGZK01000041">
    <property type="protein sequence ID" value="GBP10480.1"/>
    <property type="molecule type" value="Genomic_DNA"/>
</dbReference>
<protein>
    <submittedName>
        <fullName evidence="1">Uncharacterized protein</fullName>
    </submittedName>
</protein>
<gene>
    <name evidence="1" type="ORF">EVAR_76341_1</name>
</gene>
<evidence type="ECO:0000313" key="2">
    <source>
        <dbReference type="Proteomes" id="UP000299102"/>
    </source>
</evidence>